<dbReference type="GO" id="GO:0004337">
    <property type="term" value="F:(2E,6E)-farnesyl diphosphate synthase activity"/>
    <property type="evidence" value="ECO:0007669"/>
    <property type="project" value="UniProtKB-EC"/>
</dbReference>
<dbReference type="PROSITE" id="PS00723">
    <property type="entry name" value="POLYPRENYL_SYNTHASE_1"/>
    <property type="match status" value="1"/>
</dbReference>
<proteinExistence type="inferred from homology"/>
<gene>
    <name evidence="8" type="ORF">J2T10_004449</name>
</gene>
<dbReference type="EMBL" id="JAUSSW010000023">
    <property type="protein sequence ID" value="MDQ0104773.1"/>
    <property type="molecule type" value="Genomic_DNA"/>
</dbReference>
<keyword evidence="3 6" id="KW-0808">Transferase</keyword>
<keyword evidence="4" id="KW-0479">Metal-binding</keyword>
<dbReference type="InterPro" id="IPR008949">
    <property type="entry name" value="Isoprenoid_synthase_dom_sf"/>
</dbReference>
<dbReference type="Pfam" id="PF00348">
    <property type="entry name" value="polyprenyl_synt"/>
    <property type="match status" value="1"/>
</dbReference>
<organism evidence="8 9">
    <name type="scientific">Paenarthrobacter nicotinovorans</name>
    <name type="common">Arthrobacter nicotinovorans</name>
    <dbReference type="NCBI Taxonomy" id="29320"/>
    <lineage>
        <taxon>Bacteria</taxon>
        <taxon>Bacillati</taxon>
        <taxon>Actinomycetota</taxon>
        <taxon>Actinomycetes</taxon>
        <taxon>Micrococcales</taxon>
        <taxon>Micrococcaceae</taxon>
        <taxon>Paenarthrobacter</taxon>
    </lineage>
</organism>
<dbReference type="InterPro" id="IPR000092">
    <property type="entry name" value="Polyprenyl_synt"/>
</dbReference>
<dbReference type="EC" id="2.5.1.1" evidence="8"/>
<reference evidence="8 9" key="1">
    <citation type="submission" date="2023-07" db="EMBL/GenBank/DDBJ databases">
        <title>Sorghum-associated microbial communities from plants grown in Nebraska, USA.</title>
        <authorList>
            <person name="Schachtman D."/>
        </authorList>
    </citation>
    <scope>NUCLEOTIDE SEQUENCE [LARGE SCALE GENOMIC DNA]</scope>
    <source>
        <strain evidence="8 9">CC523</strain>
    </source>
</reference>
<evidence type="ECO:0000313" key="8">
    <source>
        <dbReference type="EMBL" id="MDQ0104773.1"/>
    </source>
</evidence>
<dbReference type="SFLD" id="SFLDS00005">
    <property type="entry name" value="Isoprenoid_Synthase_Type_I"/>
    <property type="match status" value="1"/>
</dbReference>
<accession>A0ABT9TVG6</accession>
<evidence type="ECO:0000256" key="5">
    <source>
        <dbReference type="ARBA" id="ARBA00022842"/>
    </source>
</evidence>
<name>A0ABT9TVG6_PAENI</name>
<dbReference type="Proteomes" id="UP001244563">
    <property type="component" value="Unassembled WGS sequence"/>
</dbReference>
<evidence type="ECO:0000256" key="4">
    <source>
        <dbReference type="ARBA" id="ARBA00022723"/>
    </source>
</evidence>
<dbReference type="GO" id="GO:0004311">
    <property type="term" value="F:geranylgeranyl diphosphate synthase activity"/>
    <property type="evidence" value="ECO:0007669"/>
    <property type="project" value="UniProtKB-EC"/>
</dbReference>
<dbReference type="SUPFAM" id="SSF48576">
    <property type="entry name" value="Terpenoid synthases"/>
    <property type="match status" value="1"/>
</dbReference>
<comment type="caution">
    <text evidence="8">The sequence shown here is derived from an EMBL/GenBank/DDBJ whole genome shotgun (WGS) entry which is preliminary data.</text>
</comment>
<dbReference type="EC" id="2.5.1.10" evidence="8"/>
<keyword evidence="5" id="KW-0460">Magnesium</keyword>
<comment type="similarity">
    <text evidence="2 6">Belongs to the FPP/GGPP synthase family.</text>
</comment>
<feature type="region of interest" description="Disordered" evidence="7">
    <location>
        <begin position="72"/>
        <end position="104"/>
    </location>
</feature>
<evidence type="ECO:0000256" key="2">
    <source>
        <dbReference type="ARBA" id="ARBA00006706"/>
    </source>
</evidence>
<evidence type="ECO:0000313" key="9">
    <source>
        <dbReference type="Proteomes" id="UP001244563"/>
    </source>
</evidence>
<feature type="compositionally biased region" description="Polar residues" evidence="7">
    <location>
        <begin position="80"/>
        <end position="96"/>
    </location>
</feature>
<evidence type="ECO:0000256" key="1">
    <source>
        <dbReference type="ARBA" id="ARBA00001946"/>
    </source>
</evidence>
<dbReference type="PANTHER" id="PTHR12001:SF85">
    <property type="entry name" value="SHORT CHAIN ISOPRENYL DIPHOSPHATE SYNTHASE"/>
    <property type="match status" value="1"/>
</dbReference>
<comment type="cofactor">
    <cofactor evidence="1">
        <name>Mg(2+)</name>
        <dbReference type="ChEBI" id="CHEBI:18420"/>
    </cofactor>
</comment>
<dbReference type="Gene3D" id="1.10.600.10">
    <property type="entry name" value="Farnesyl Diphosphate Synthase"/>
    <property type="match status" value="1"/>
</dbReference>
<dbReference type="EC" id="2.5.1.29" evidence="8"/>
<dbReference type="PANTHER" id="PTHR12001">
    <property type="entry name" value="GERANYLGERANYL PYROPHOSPHATE SYNTHASE"/>
    <property type="match status" value="1"/>
</dbReference>
<dbReference type="InterPro" id="IPR033749">
    <property type="entry name" value="Polyprenyl_synt_CS"/>
</dbReference>
<keyword evidence="9" id="KW-1185">Reference proteome</keyword>
<dbReference type="RefSeq" id="WP_064723570.1">
    <property type="nucleotide sequence ID" value="NZ_BDDW01000022.1"/>
</dbReference>
<evidence type="ECO:0000256" key="6">
    <source>
        <dbReference type="RuleBase" id="RU004466"/>
    </source>
</evidence>
<evidence type="ECO:0000256" key="3">
    <source>
        <dbReference type="ARBA" id="ARBA00022679"/>
    </source>
</evidence>
<evidence type="ECO:0000256" key="7">
    <source>
        <dbReference type="SAM" id="MobiDB-lite"/>
    </source>
</evidence>
<sequence>MTVTSGALRSRTDLCTAIENELSGLIGKRAAAATTYGPHFTRLWELAGHNVLGGKFVRPLLLMETYDALRGRGTDGTAPHGTSQHGTGQPRTNQPQASPPDAGHRETAISIAAAIELLHYSFLLHDDVIDGDLVRRGHPNLIGFLLAEAKSLSETQSLPRTNSGEGAREGSDLHWAQTGGILMGDMLLAATHQAFARADLPHALRLRLLDLLEHTINETVAGEQLDVGLGDGIIDPHLETILVMCGYKTATYTFELPLRAAAALAGADFAVENALATAGRHLGLAFQLQDDLLSTFGDPRRHGKDPFSDLREGKETAIIAHARTTAAWPDIEPFFGRPELNGSECEYVRRHLADCGAETFVNGLIEEQMRAFNELLTSTIPQGVCNVLLDLAGQLEGRQS</sequence>
<protein>
    <submittedName>
        <fullName evidence="8">Geranylgeranyl diphosphate synthase type II</fullName>
        <ecNumber evidence="8">2.5.1.1</ecNumber>
        <ecNumber evidence="8">2.5.1.10</ecNumber>
        <ecNumber evidence="8">2.5.1.29</ecNumber>
    </submittedName>
</protein>
<dbReference type="GO" id="GO:0004161">
    <property type="term" value="F:dimethylallyltranstransferase activity"/>
    <property type="evidence" value="ECO:0007669"/>
    <property type="project" value="UniProtKB-EC"/>
</dbReference>